<sequence>MAPAGPKVSSISHQRAKKAVDYSQFGDPDNDDEDFACSSAPPSKRSRVESREKKEKSVKKTRKEDSISRPSSQGNSSNLPTGPPPPPCVARLAGSGTRKQVAGCRDHSEGSAGFVEIPLDDKLYQRDLEAALVLSTLDKLDKKNTLECFEDQFIKVSPTLSDDSTTHEDVPFSNCTVDGSTLGLEEITNFKEEPADGRSRRQAASKAIIEQRKLLAEDSDNEDAEDEFKPDVASYGSSESDSNLSEEDEEFEFQKSSKLKAAKGTKQKSVKKNSKENNAVPKAKTTASSFSAPASFKIKSLPSQKSLVSSPALVKPNVCHSSPSVGVGKPKWTPPAPANTSRDSPGGASVRSPNQGLRLGLSRFARVRPLHPAIVNH</sequence>
<dbReference type="Pfam" id="PF15696">
    <property type="entry name" value="RAD51_interact"/>
    <property type="match status" value="1"/>
</dbReference>
<feature type="domain" description="RAD51 interacting motif" evidence="2">
    <location>
        <begin position="339"/>
        <end position="374"/>
    </location>
</feature>
<dbReference type="Proteomes" id="UP000694569">
    <property type="component" value="Unplaced"/>
</dbReference>
<feature type="region of interest" description="Disordered" evidence="1">
    <location>
        <begin position="1"/>
        <end position="111"/>
    </location>
</feature>
<evidence type="ECO:0000259" key="2">
    <source>
        <dbReference type="Pfam" id="PF15696"/>
    </source>
</evidence>
<dbReference type="GeneTree" id="ENSGT00940000153414"/>
<evidence type="ECO:0000256" key="1">
    <source>
        <dbReference type="SAM" id="MobiDB-lite"/>
    </source>
</evidence>
<feature type="compositionally biased region" description="Basic residues" evidence="1">
    <location>
        <begin position="257"/>
        <end position="272"/>
    </location>
</feature>
<evidence type="ECO:0000313" key="3">
    <source>
        <dbReference type="Ensembl" id="ENSLLEP00000009180.1"/>
    </source>
</evidence>
<dbReference type="Ensembl" id="ENSLLET00000009535.1">
    <property type="protein sequence ID" value="ENSLLEP00000009180.1"/>
    <property type="gene ID" value="ENSLLEG00000005859.1"/>
</dbReference>
<dbReference type="OrthoDB" id="6162659at2759"/>
<feature type="region of interest" description="Disordered" evidence="1">
    <location>
        <begin position="211"/>
        <end position="295"/>
    </location>
</feature>
<dbReference type="InterPro" id="IPR052003">
    <property type="entry name" value="HR_DNA-Binding_Protein"/>
</dbReference>
<proteinExistence type="predicted"/>
<evidence type="ECO:0000313" key="4">
    <source>
        <dbReference type="Proteomes" id="UP000694569"/>
    </source>
</evidence>
<reference evidence="3" key="2">
    <citation type="submission" date="2025-09" db="UniProtKB">
        <authorList>
            <consortium name="Ensembl"/>
        </authorList>
    </citation>
    <scope>IDENTIFICATION</scope>
</reference>
<feature type="region of interest" description="Disordered" evidence="1">
    <location>
        <begin position="307"/>
        <end position="357"/>
    </location>
</feature>
<dbReference type="GO" id="GO:0036297">
    <property type="term" value="P:interstrand cross-link repair"/>
    <property type="evidence" value="ECO:0007669"/>
    <property type="project" value="TreeGrafter"/>
</dbReference>
<dbReference type="GO" id="GO:0000724">
    <property type="term" value="P:double-strand break repair via homologous recombination"/>
    <property type="evidence" value="ECO:0007669"/>
    <property type="project" value="TreeGrafter"/>
</dbReference>
<name>A0A8C5M619_9ANUR</name>
<dbReference type="GO" id="GO:0003690">
    <property type="term" value="F:double-stranded DNA binding"/>
    <property type="evidence" value="ECO:0007669"/>
    <property type="project" value="TreeGrafter"/>
</dbReference>
<organism evidence="3 4">
    <name type="scientific">Leptobrachium leishanense</name>
    <name type="common">Leishan spiny toad</name>
    <dbReference type="NCBI Taxonomy" id="445787"/>
    <lineage>
        <taxon>Eukaryota</taxon>
        <taxon>Metazoa</taxon>
        <taxon>Chordata</taxon>
        <taxon>Craniata</taxon>
        <taxon>Vertebrata</taxon>
        <taxon>Euteleostomi</taxon>
        <taxon>Amphibia</taxon>
        <taxon>Batrachia</taxon>
        <taxon>Anura</taxon>
        <taxon>Pelobatoidea</taxon>
        <taxon>Megophryidae</taxon>
        <taxon>Leptobrachium</taxon>
    </lineage>
</organism>
<dbReference type="PANTHER" id="PTHR15361">
    <property type="entry name" value="RAD51/NUKS-INTERACTING PROTEIN"/>
    <property type="match status" value="1"/>
</dbReference>
<accession>A0A8C5M619</accession>
<dbReference type="PANTHER" id="PTHR15361:SF4">
    <property type="entry name" value="RAD51-ASSOCIATED PROTEIN 1"/>
    <property type="match status" value="1"/>
</dbReference>
<dbReference type="InterPro" id="IPR031419">
    <property type="entry name" value="RAD51_interact"/>
</dbReference>
<feature type="compositionally biased region" description="Acidic residues" evidence="1">
    <location>
        <begin position="217"/>
        <end position="228"/>
    </location>
</feature>
<dbReference type="GO" id="GO:0003697">
    <property type="term" value="F:single-stranded DNA binding"/>
    <property type="evidence" value="ECO:0007669"/>
    <property type="project" value="TreeGrafter"/>
</dbReference>
<keyword evidence="4" id="KW-1185">Reference proteome</keyword>
<protein>
    <recommendedName>
        <fullName evidence="2">RAD51 interacting motif domain-containing protein</fullName>
    </recommendedName>
</protein>
<feature type="compositionally biased region" description="Basic and acidic residues" evidence="1">
    <location>
        <begin position="46"/>
        <end position="55"/>
    </location>
</feature>
<feature type="compositionally biased region" description="Low complexity" evidence="1">
    <location>
        <begin position="281"/>
        <end position="295"/>
    </location>
</feature>
<dbReference type="AlphaFoldDB" id="A0A8C5M619"/>
<feature type="compositionally biased region" description="Polar residues" evidence="1">
    <location>
        <begin position="68"/>
        <end position="80"/>
    </location>
</feature>
<reference evidence="3" key="1">
    <citation type="submission" date="2025-08" db="UniProtKB">
        <authorList>
            <consortium name="Ensembl"/>
        </authorList>
    </citation>
    <scope>IDENTIFICATION</scope>
</reference>